<evidence type="ECO:0000256" key="1">
    <source>
        <dbReference type="SAM" id="MobiDB-lite"/>
    </source>
</evidence>
<protein>
    <submittedName>
        <fullName evidence="2">Uncharacterized protein</fullName>
    </submittedName>
</protein>
<evidence type="ECO:0000313" key="2">
    <source>
        <dbReference type="EMBL" id="OAG10386.1"/>
    </source>
</evidence>
<name>A0A177CSW0_9PLEO</name>
<sequence>MCAPLLEECGEEGRDWGTTRHARHRRHDNKQNSKSRIPTRAVVGCRSVAQLRRPQKRLCYPQAHPRSWDVETHGPAGIVRARIRANEVLTYRHKSATPRCGRARLRPMPSQSPREITSKVAHVEWVVSSILRTFNTPLTAQPYRVAVQGRTSLEASHDVLEAQRSNPRHAVEPSHRISATPIQTPQHAGNACP</sequence>
<dbReference type="EMBL" id="KV441549">
    <property type="protein sequence ID" value="OAG10386.1"/>
    <property type="molecule type" value="Genomic_DNA"/>
</dbReference>
<dbReference type="GeneID" id="28769939"/>
<gene>
    <name evidence="2" type="ORF">CC84DRAFT_483201</name>
</gene>
<dbReference type="AlphaFoldDB" id="A0A177CSW0"/>
<feature type="region of interest" description="Disordered" evidence="1">
    <location>
        <begin position="163"/>
        <end position="193"/>
    </location>
</feature>
<dbReference type="InParanoid" id="A0A177CSW0"/>
<dbReference type="RefSeq" id="XP_018040751.1">
    <property type="nucleotide sequence ID" value="XM_018186453.1"/>
</dbReference>
<dbReference type="Proteomes" id="UP000077069">
    <property type="component" value="Unassembled WGS sequence"/>
</dbReference>
<proteinExistence type="predicted"/>
<keyword evidence="3" id="KW-1185">Reference proteome</keyword>
<evidence type="ECO:0000313" key="3">
    <source>
        <dbReference type="Proteomes" id="UP000077069"/>
    </source>
</evidence>
<accession>A0A177CSW0</accession>
<reference evidence="2 3" key="1">
    <citation type="submission" date="2016-05" db="EMBL/GenBank/DDBJ databases">
        <title>Comparative analysis of secretome profiles of manganese(II)-oxidizing ascomycete fungi.</title>
        <authorList>
            <consortium name="DOE Joint Genome Institute"/>
            <person name="Zeiner C.A."/>
            <person name="Purvine S.O."/>
            <person name="Zink E.M."/>
            <person name="Wu S."/>
            <person name="Pasa-Tolic L."/>
            <person name="Chaput D.L."/>
            <person name="Haridas S."/>
            <person name="Grigoriev I.V."/>
            <person name="Santelli C.M."/>
            <person name="Hansel C.M."/>
        </authorList>
    </citation>
    <scope>NUCLEOTIDE SEQUENCE [LARGE SCALE GENOMIC DNA]</scope>
    <source>
        <strain evidence="2 3">AP3s5-JAC2a</strain>
    </source>
</reference>
<organism evidence="2 3">
    <name type="scientific">Paraphaeosphaeria sporulosa</name>
    <dbReference type="NCBI Taxonomy" id="1460663"/>
    <lineage>
        <taxon>Eukaryota</taxon>
        <taxon>Fungi</taxon>
        <taxon>Dikarya</taxon>
        <taxon>Ascomycota</taxon>
        <taxon>Pezizomycotina</taxon>
        <taxon>Dothideomycetes</taxon>
        <taxon>Pleosporomycetidae</taxon>
        <taxon>Pleosporales</taxon>
        <taxon>Massarineae</taxon>
        <taxon>Didymosphaeriaceae</taxon>
        <taxon>Paraphaeosphaeria</taxon>
    </lineage>
</organism>